<evidence type="ECO:0000259" key="4">
    <source>
        <dbReference type="SMART" id="SM00701"/>
    </source>
</evidence>
<comment type="similarity">
    <text evidence="1">Belongs to the N-acetylmuramoyl-L-alanine amidase 2 family.</text>
</comment>
<dbReference type="EMBL" id="CP045798">
    <property type="protein sequence ID" value="QNB45132.1"/>
    <property type="molecule type" value="Genomic_DNA"/>
</dbReference>
<evidence type="ECO:0000259" key="3">
    <source>
        <dbReference type="SMART" id="SM00644"/>
    </source>
</evidence>
<reference evidence="5 6" key="1">
    <citation type="journal article" date="2019" name="Front. Microbiol.">
        <title>Thermoanaerosceptrum fracticalcis gen. nov. sp. nov., a Novel Fumarate-Fermenting Microorganism From a Deep Fractured Carbonate Aquifer of the US Great Basin.</title>
        <authorList>
            <person name="Hamilton-Brehm S.D."/>
            <person name="Stewart L.E."/>
            <person name="Zavarin M."/>
            <person name="Caldwell M."/>
            <person name="Lawson P.A."/>
            <person name="Onstott T.C."/>
            <person name="Grzymski J."/>
            <person name="Neveux I."/>
            <person name="Lollar B.S."/>
            <person name="Russell C.E."/>
            <person name="Moser D.P."/>
        </authorList>
    </citation>
    <scope>NUCLEOTIDE SEQUENCE [LARGE SCALE GENOMIC DNA]</scope>
    <source>
        <strain evidence="5 6">DRI-13</strain>
    </source>
</reference>
<dbReference type="KEGG" id="tfr:BR63_01620"/>
<dbReference type="GO" id="GO:0008270">
    <property type="term" value="F:zinc ion binding"/>
    <property type="evidence" value="ECO:0007669"/>
    <property type="project" value="InterPro"/>
</dbReference>
<name>A0A7G6DZ78_THEFR</name>
<dbReference type="GO" id="GO:0009253">
    <property type="term" value="P:peptidoglycan catabolic process"/>
    <property type="evidence" value="ECO:0007669"/>
    <property type="project" value="InterPro"/>
</dbReference>
<dbReference type="AlphaFoldDB" id="A0A7G6DZ78"/>
<dbReference type="InterPro" id="IPR006619">
    <property type="entry name" value="PGRP_domain_met/bac"/>
</dbReference>
<gene>
    <name evidence="5" type="ORF">BR63_01620</name>
</gene>
<feature type="domain" description="N-acetylmuramoyl-L-alanine amidase" evidence="3">
    <location>
        <begin position="1"/>
        <end position="123"/>
    </location>
</feature>
<dbReference type="RefSeq" id="WP_034423336.1">
    <property type="nucleotide sequence ID" value="NZ_CP045798.1"/>
</dbReference>
<dbReference type="Pfam" id="PF01510">
    <property type="entry name" value="Amidase_2"/>
    <property type="match status" value="1"/>
</dbReference>
<dbReference type="Gene3D" id="3.40.80.10">
    <property type="entry name" value="Peptidoglycan recognition protein-like"/>
    <property type="match status" value="1"/>
</dbReference>
<sequence length="194" mass="22293">MPRLDLTHIVIHHTGAEEKDTEQIRRYHMKLGWQDIGYDYVIEKDGKVVEGRSLSVQGAHAGVTYYNQHAIGVAVIGNLSKRDIYPEQLSSLIELLKNLLVKYHIPIKNVLLHREIKKTECPGDRFPKATVMAALEEYFSPKPGPEKPADPNKELEKLLAMLQEERKKNQILQQRVKQLEKALEEIQGIILKNR</sequence>
<dbReference type="PANTHER" id="PTHR11022:SF41">
    <property type="entry name" value="PEPTIDOGLYCAN-RECOGNITION PROTEIN LC-RELATED"/>
    <property type="match status" value="1"/>
</dbReference>
<dbReference type="Proteomes" id="UP000515847">
    <property type="component" value="Chromosome"/>
</dbReference>
<dbReference type="SMART" id="SM00644">
    <property type="entry name" value="Ami_2"/>
    <property type="match status" value="1"/>
</dbReference>
<dbReference type="InterPro" id="IPR015510">
    <property type="entry name" value="PGRP"/>
</dbReference>
<organism evidence="5 6">
    <name type="scientific">Thermanaerosceptrum fracticalcis</name>
    <dbReference type="NCBI Taxonomy" id="1712410"/>
    <lineage>
        <taxon>Bacteria</taxon>
        <taxon>Bacillati</taxon>
        <taxon>Bacillota</taxon>
        <taxon>Clostridia</taxon>
        <taxon>Eubacteriales</taxon>
        <taxon>Peptococcaceae</taxon>
        <taxon>Thermanaerosceptrum</taxon>
    </lineage>
</organism>
<dbReference type="GO" id="GO:0008745">
    <property type="term" value="F:N-acetylmuramoyl-L-alanine amidase activity"/>
    <property type="evidence" value="ECO:0007669"/>
    <property type="project" value="InterPro"/>
</dbReference>
<proteinExistence type="inferred from homology"/>
<dbReference type="OrthoDB" id="9811296at2"/>
<dbReference type="PANTHER" id="PTHR11022">
    <property type="entry name" value="PEPTIDOGLYCAN RECOGNITION PROTEIN"/>
    <property type="match status" value="1"/>
</dbReference>
<dbReference type="InterPro" id="IPR002502">
    <property type="entry name" value="Amidase_domain"/>
</dbReference>
<evidence type="ECO:0000256" key="2">
    <source>
        <dbReference type="SAM" id="Coils"/>
    </source>
</evidence>
<keyword evidence="6" id="KW-1185">Reference proteome</keyword>
<dbReference type="SUPFAM" id="SSF55846">
    <property type="entry name" value="N-acetylmuramoyl-L-alanine amidase-like"/>
    <property type="match status" value="1"/>
</dbReference>
<dbReference type="SMART" id="SM00701">
    <property type="entry name" value="PGRP"/>
    <property type="match status" value="1"/>
</dbReference>
<evidence type="ECO:0000313" key="5">
    <source>
        <dbReference type="EMBL" id="QNB45132.1"/>
    </source>
</evidence>
<dbReference type="CDD" id="cd06583">
    <property type="entry name" value="PGRP"/>
    <property type="match status" value="1"/>
</dbReference>
<feature type="domain" description="Peptidoglycan recognition protein family" evidence="4">
    <location>
        <begin position="1"/>
        <end position="117"/>
    </location>
</feature>
<keyword evidence="2" id="KW-0175">Coiled coil</keyword>
<protein>
    <submittedName>
        <fullName evidence="5">N-acetylmuramoyl-L-alanine amidase</fullName>
    </submittedName>
</protein>
<evidence type="ECO:0000313" key="6">
    <source>
        <dbReference type="Proteomes" id="UP000515847"/>
    </source>
</evidence>
<accession>A0A7G6DZ78</accession>
<evidence type="ECO:0000256" key="1">
    <source>
        <dbReference type="ARBA" id="ARBA00007553"/>
    </source>
</evidence>
<feature type="coiled-coil region" evidence="2">
    <location>
        <begin position="152"/>
        <end position="189"/>
    </location>
</feature>
<dbReference type="InterPro" id="IPR036505">
    <property type="entry name" value="Amidase/PGRP_sf"/>
</dbReference>